<evidence type="ECO:0000313" key="2">
    <source>
        <dbReference type="Proteomes" id="UP000008783"/>
    </source>
</evidence>
<dbReference type="InParanoid" id="H6QSY0"/>
<dbReference type="Proteomes" id="UP000008783">
    <property type="component" value="Unassembled WGS sequence"/>
</dbReference>
<dbReference type="GeneID" id="13540721"/>
<sequence length="60" mass="6939">MSLRIKCPGFMAMYSDILEPDHNVWVDGQILRRVSNVLYLHTPIIAPCAHIKDKQWNSCL</sequence>
<keyword evidence="2" id="KW-1185">Reference proteome</keyword>
<reference evidence="2" key="1">
    <citation type="journal article" date="2011" name="Proc. Natl. Acad. Sci. U.S.A.">
        <title>Obligate biotrophy features unraveled by the genomic analysis of rust fungi.</title>
        <authorList>
            <person name="Duplessis S."/>
            <person name="Cuomo C.A."/>
            <person name="Lin Y.-C."/>
            <person name="Aerts A."/>
            <person name="Tisserant E."/>
            <person name="Veneault-Fourrey C."/>
            <person name="Joly D.L."/>
            <person name="Hacquard S."/>
            <person name="Amselem J."/>
            <person name="Cantarel B.L."/>
            <person name="Chiu R."/>
            <person name="Coutinho P.M."/>
            <person name="Feau N."/>
            <person name="Field M."/>
            <person name="Frey P."/>
            <person name="Gelhaye E."/>
            <person name="Goldberg J."/>
            <person name="Grabherr M.G."/>
            <person name="Kodira C.D."/>
            <person name="Kohler A."/>
            <person name="Kuees U."/>
            <person name="Lindquist E.A."/>
            <person name="Lucas S.M."/>
            <person name="Mago R."/>
            <person name="Mauceli E."/>
            <person name="Morin E."/>
            <person name="Murat C."/>
            <person name="Pangilinan J.L."/>
            <person name="Park R."/>
            <person name="Pearson M."/>
            <person name="Quesneville H."/>
            <person name="Rouhier N."/>
            <person name="Sakthikumar S."/>
            <person name="Salamov A.A."/>
            <person name="Schmutz J."/>
            <person name="Selles B."/>
            <person name="Shapiro H."/>
            <person name="Tanguay P."/>
            <person name="Tuskan G.A."/>
            <person name="Henrissat B."/>
            <person name="Van de Peer Y."/>
            <person name="Rouze P."/>
            <person name="Ellis J.G."/>
            <person name="Dodds P.N."/>
            <person name="Schein J.E."/>
            <person name="Zhong S."/>
            <person name="Hamelin R.C."/>
            <person name="Grigoriev I.V."/>
            <person name="Szabo L.J."/>
            <person name="Martin F."/>
        </authorList>
    </citation>
    <scope>NUCLEOTIDE SEQUENCE [LARGE SCALE GENOMIC DNA]</scope>
    <source>
        <strain evidence="2">CRL 75-36-700-3 / race SCCL</strain>
    </source>
</reference>
<accession>H6QSY0</accession>
<name>H6QSY0_PUCGT</name>
<dbReference type="EMBL" id="DS178302">
    <property type="protein sequence ID" value="EHS63934.1"/>
    <property type="molecule type" value="Genomic_DNA"/>
</dbReference>
<dbReference type="RefSeq" id="XP_003889365.1">
    <property type="nucleotide sequence ID" value="XM_003889316.1"/>
</dbReference>
<protein>
    <submittedName>
        <fullName evidence="1">Uncharacterized protein</fullName>
    </submittedName>
</protein>
<dbReference type="KEGG" id="pgr:PGTG_21951"/>
<dbReference type="AlphaFoldDB" id="H6QSY0"/>
<gene>
    <name evidence="1" type="ORF">PGTG_21951</name>
</gene>
<organism evidence="1 2">
    <name type="scientific">Puccinia graminis f. sp. tritici (strain CRL 75-36-700-3 / race SCCL)</name>
    <name type="common">Black stem rust fungus</name>
    <dbReference type="NCBI Taxonomy" id="418459"/>
    <lineage>
        <taxon>Eukaryota</taxon>
        <taxon>Fungi</taxon>
        <taxon>Dikarya</taxon>
        <taxon>Basidiomycota</taxon>
        <taxon>Pucciniomycotina</taxon>
        <taxon>Pucciniomycetes</taxon>
        <taxon>Pucciniales</taxon>
        <taxon>Pucciniaceae</taxon>
        <taxon>Puccinia</taxon>
    </lineage>
</organism>
<dbReference type="HOGENOM" id="CLU_2942861_0_0_1"/>
<evidence type="ECO:0000313" key="1">
    <source>
        <dbReference type="EMBL" id="EHS63934.1"/>
    </source>
</evidence>
<proteinExistence type="predicted"/>
<dbReference type="OrthoDB" id="10272707at2759"/>
<dbReference type="VEuPathDB" id="FungiDB:PGTG_21951"/>